<dbReference type="InterPro" id="IPR003439">
    <property type="entry name" value="ABC_transporter-like_ATP-bd"/>
</dbReference>
<dbReference type="RefSeq" id="WP_107978064.1">
    <property type="nucleotide sequence ID" value="NZ_BMEZ01000008.1"/>
</dbReference>
<dbReference type="GO" id="GO:0005524">
    <property type="term" value="F:ATP binding"/>
    <property type="evidence" value="ECO:0007669"/>
    <property type="project" value="UniProtKB-KW"/>
</dbReference>
<dbReference type="Proteomes" id="UP000244069">
    <property type="component" value="Unassembled WGS sequence"/>
</dbReference>
<dbReference type="InterPro" id="IPR027417">
    <property type="entry name" value="P-loop_NTPase"/>
</dbReference>
<dbReference type="Gene3D" id="3.40.50.300">
    <property type="entry name" value="P-loop containing nucleotide triphosphate hydrolases"/>
    <property type="match status" value="1"/>
</dbReference>
<dbReference type="Pfam" id="PF12399">
    <property type="entry name" value="BCA_ABC_TP_C"/>
    <property type="match status" value="1"/>
</dbReference>
<dbReference type="SMART" id="SM00382">
    <property type="entry name" value="AAA"/>
    <property type="match status" value="1"/>
</dbReference>
<evidence type="ECO:0000256" key="2">
    <source>
        <dbReference type="ARBA" id="ARBA00022741"/>
    </source>
</evidence>
<evidence type="ECO:0000256" key="1">
    <source>
        <dbReference type="ARBA" id="ARBA00022448"/>
    </source>
</evidence>
<evidence type="ECO:0000313" key="5">
    <source>
        <dbReference type="EMBL" id="PTX42749.1"/>
    </source>
</evidence>
<keyword evidence="2" id="KW-0547">Nucleotide-binding</keyword>
<dbReference type="SUPFAM" id="SSF52540">
    <property type="entry name" value="P-loop containing nucleoside triphosphate hydrolases"/>
    <property type="match status" value="1"/>
</dbReference>
<dbReference type="Pfam" id="PF00005">
    <property type="entry name" value="ABC_tran"/>
    <property type="match status" value="1"/>
</dbReference>
<dbReference type="InterPro" id="IPR051120">
    <property type="entry name" value="ABC_AA/LPS_Transport"/>
</dbReference>
<keyword evidence="1" id="KW-0813">Transport</keyword>
<protein>
    <submittedName>
        <fullName evidence="5">Amino acid/amide ABC transporter ATP-binding protein 1 (HAAT family)</fullName>
    </submittedName>
</protein>
<evidence type="ECO:0000256" key="3">
    <source>
        <dbReference type="ARBA" id="ARBA00022840"/>
    </source>
</evidence>
<dbReference type="AlphaFoldDB" id="A0A2T6AG30"/>
<dbReference type="GO" id="GO:0005886">
    <property type="term" value="C:plasma membrane"/>
    <property type="evidence" value="ECO:0007669"/>
    <property type="project" value="TreeGrafter"/>
</dbReference>
<comment type="caution">
    <text evidence="5">The sequence shown here is derived from an EMBL/GenBank/DDBJ whole genome shotgun (WGS) entry which is preliminary data.</text>
</comment>
<dbReference type="InterPro" id="IPR032823">
    <property type="entry name" value="BCA_ABC_TP_C"/>
</dbReference>
<feature type="domain" description="ABC transporter" evidence="4">
    <location>
        <begin position="2"/>
        <end position="235"/>
    </location>
</feature>
<dbReference type="EMBL" id="QBKN01000025">
    <property type="protein sequence ID" value="PTX42749.1"/>
    <property type="molecule type" value="Genomic_DNA"/>
</dbReference>
<keyword evidence="3 5" id="KW-0067">ATP-binding</keyword>
<dbReference type="CDD" id="cd03219">
    <property type="entry name" value="ABC_Mj1267_LivG_branched"/>
    <property type="match status" value="1"/>
</dbReference>
<gene>
    <name evidence="5" type="ORF">C8N44_12545</name>
</gene>
<dbReference type="PANTHER" id="PTHR45772:SF9">
    <property type="entry name" value="CONSERVED COMPONENT OF ABC TRANSPORTER FOR NATURAL AMINO ACIDS"/>
    <property type="match status" value="1"/>
</dbReference>
<keyword evidence="6" id="KW-1185">Reference proteome</keyword>
<dbReference type="GO" id="GO:0016887">
    <property type="term" value="F:ATP hydrolysis activity"/>
    <property type="evidence" value="ECO:0007669"/>
    <property type="project" value="InterPro"/>
</dbReference>
<dbReference type="PANTHER" id="PTHR45772">
    <property type="entry name" value="CONSERVED COMPONENT OF ABC TRANSPORTER FOR NATURAL AMINO ACIDS-RELATED"/>
    <property type="match status" value="1"/>
</dbReference>
<organism evidence="5 6">
    <name type="scientific">Allosediminivita pacifica</name>
    <dbReference type="NCBI Taxonomy" id="1267769"/>
    <lineage>
        <taxon>Bacteria</taxon>
        <taxon>Pseudomonadati</taxon>
        <taxon>Pseudomonadota</taxon>
        <taxon>Alphaproteobacteria</taxon>
        <taxon>Rhodobacterales</taxon>
        <taxon>Paracoccaceae</taxon>
        <taxon>Allosediminivita</taxon>
    </lineage>
</organism>
<dbReference type="InterPro" id="IPR003593">
    <property type="entry name" value="AAA+_ATPase"/>
</dbReference>
<evidence type="ECO:0000259" key="4">
    <source>
        <dbReference type="PROSITE" id="PS50893"/>
    </source>
</evidence>
<proteinExistence type="predicted"/>
<dbReference type="PROSITE" id="PS50893">
    <property type="entry name" value="ABC_TRANSPORTER_2"/>
    <property type="match status" value="1"/>
</dbReference>
<sequence>MLEVRNVSKNFGGVQAVQSVSFTVGDNEIHGLIGPNGAGKTTMLNLISGLLSISGGEIELDGTPVHGLPAEQRARMGIARTFQNLRLFRNLSVRRNIEVAEIRMRGSKVADPALLSDAIDRFGLRGVMEHTPDSLPYGQMRRLEIVRALALRPKVLMLDEPAAGMNHAETDQLFENLTWLRARHPCSIVLIEHDLKFIMSACEKLTVMNMGRLLATGEPAEISSNEEVIKAYLGQGTHSNGRTKNEKLETDA</sequence>
<dbReference type="OrthoDB" id="9806149at2"/>
<accession>A0A2T6AG30</accession>
<evidence type="ECO:0000313" key="6">
    <source>
        <dbReference type="Proteomes" id="UP000244069"/>
    </source>
</evidence>
<name>A0A2T6AG30_9RHOB</name>
<reference evidence="5 6" key="1">
    <citation type="submission" date="2018-04" db="EMBL/GenBank/DDBJ databases">
        <title>Genomic Encyclopedia of Archaeal and Bacterial Type Strains, Phase II (KMG-II): from individual species to whole genera.</title>
        <authorList>
            <person name="Goeker M."/>
        </authorList>
    </citation>
    <scope>NUCLEOTIDE SEQUENCE [LARGE SCALE GENOMIC DNA]</scope>
    <source>
        <strain evidence="5 6">DSM 29329</strain>
    </source>
</reference>